<dbReference type="EMBL" id="BLXT01006832">
    <property type="protein sequence ID" value="GFO33733.1"/>
    <property type="molecule type" value="Genomic_DNA"/>
</dbReference>
<sequence length="112" mass="13314">MAAIQTELKKFFLNVNAEKNRAKNTEQKQDSVENNEESWEPHRRYKRHRKKEATIQRRAKLTKDCVDKQRQNKKTPPKSNLGGTRAITQAEMNKLDAFHRNQLRKVLNYITH</sequence>
<evidence type="ECO:0000313" key="2">
    <source>
        <dbReference type="EMBL" id="GFO33733.1"/>
    </source>
</evidence>
<dbReference type="Proteomes" id="UP000735302">
    <property type="component" value="Unassembled WGS sequence"/>
</dbReference>
<organism evidence="2 3">
    <name type="scientific">Plakobranchus ocellatus</name>
    <dbReference type="NCBI Taxonomy" id="259542"/>
    <lineage>
        <taxon>Eukaryota</taxon>
        <taxon>Metazoa</taxon>
        <taxon>Spiralia</taxon>
        <taxon>Lophotrochozoa</taxon>
        <taxon>Mollusca</taxon>
        <taxon>Gastropoda</taxon>
        <taxon>Heterobranchia</taxon>
        <taxon>Euthyneura</taxon>
        <taxon>Panpulmonata</taxon>
        <taxon>Sacoglossa</taxon>
        <taxon>Placobranchoidea</taxon>
        <taxon>Plakobranchidae</taxon>
        <taxon>Plakobranchus</taxon>
    </lineage>
</organism>
<accession>A0AAV4CPC0</accession>
<name>A0AAV4CPC0_9GAST</name>
<keyword evidence="3" id="KW-1185">Reference proteome</keyword>
<reference evidence="2 3" key="1">
    <citation type="journal article" date="2021" name="Elife">
        <title>Chloroplast acquisition without the gene transfer in kleptoplastic sea slugs, Plakobranchus ocellatus.</title>
        <authorList>
            <person name="Maeda T."/>
            <person name="Takahashi S."/>
            <person name="Yoshida T."/>
            <person name="Shimamura S."/>
            <person name="Takaki Y."/>
            <person name="Nagai Y."/>
            <person name="Toyoda A."/>
            <person name="Suzuki Y."/>
            <person name="Arimoto A."/>
            <person name="Ishii H."/>
            <person name="Satoh N."/>
            <person name="Nishiyama T."/>
            <person name="Hasebe M."/>
            <person name="Maruyama T."/>
            <person name="Minagawa J."/>
            <person name="Obokata J."/>
            <person name="Shigenobu S."/>
        </authorList>
    </citation>
    <scope>NUCLEOTIDE SEQUENCE [LARGE SCALE GENOMIC DNA]</scope>
</reference>
<feature type="region of interest" description="Disordered" evidence="1">
    <location>
        <begin position="18"/>
        <end position="84"/>
    </location>
</feature>
<protein>
    <recommendedName>
        <fullName evidence="4">Active regulator of SIRT1</fullName>
    </recommendedName>
</protein>
<feature type="compositionally biased region" description="Basic and acidic residues" evidence="1">
    <location>
        <begin position="61"/>
        <end position="70"/>
    </location>
</feature>
<dbReference type="AlphaFoldDB" id="A0AAV4CPC0"/>
<feature type="compositionally biased region" description="Basic and acidic residues" evidence="1">
    <location>
        <begin position="18"/>
        <end position="31"/>
    </location>
</feature>
<evidence type="ECO:0000313" key="3">
    <source>
        <dbReference type="Proteomes" id="UP000735302"/>
    </source>
</evidence>
<comment type="caution">
    <text evidence="2">The sequence shown here is derived from an EMBL/GenBank/DDBJ whole genome shotgun (WGS) entry which is preliminary data.</text>
</comment>
<gene>
    <name evidence="2" type="ORF">PoB_006023800</name>
</gene>
<proteinExistence type="predicted"/>
<evidence type="ECO:0008006" key="4">
    <source>
        <dbReference type="Google" id="ProtNLM"/>
    </source>
</evidence>
<evidence type="ECO:0000256" key="1">
    <source>
        <dbReference type="SAM" id="MobiDB-lite"/>
    </source>
</evidence>